<dbReference type="PRINTS" id="PR00081">
    <property type="entry name" value="GDHRDH"/>
</dbReference>
<dbReference type="PANTHER" id="PTHR42760">
    <property type="entry name" value="SHORT-CHAIN DEHYDROGENASES/REDUCTASES FAMILY MEMBER"/>
    <property type="match status" value="1"/>
</dbReference>
<dbReference type="PROSITE" id="PS00061">
    <property type="entry name" value="ADH_SHORT"/>
    <property type="match status" value="1"/>
</dbReference>
<dbReference type="SUPFAM" id="SSF51735">
    <property type="entry name" value="NAD(P)-binding Rossmann-fold domains"/>
    <property type="match status" value="1"/>
</dbReference>
<dbReference type="EMBL" id="JAAGRN010000005">
    <property type="protein sequence ID" value="NDY83267.1"/>
    <property type="molecule type" value="Genomic_DNA"/>
</dbReference>
<evidence type="ECO:0000256" key="1">
    <source>
        <dbReference type="ARBA" id="ARBA00006484"/>
    </source>
</evidence>
<dbReference type="AlphaFoldDB" id="A0A6B2R2K5"/>
<dbReference type="RefSeq" id="WP_163654270.1">
    <property type="nucleotide sequence ID" value="NZ_JAAGRN010000005.1"/>
</dbReference>
<gene>
    <name evidence="2" type="ORF">G3I67_08480</name>
</gene>
<protein>
    <submittedName>
        <fullName evidence="2">SDR family oxidoreductase</fullName>
    </submittedName>
</protein>
<dbReference type="Pfam" id="PF13561">
    <property type="entry name" value="adh_short_C2"/>
    <property type="match status" value="1"/>
</dbReference>
<dbReference type="GO" id="GO:0016616">
    <property type="term" value="F:oxidoreductase activity, acting on the CH-OH group of donors, NAD or NADP as acceptor"/>
    <property type="evidence" value="ECO:0007669"/>
    <property type="project" value="TreeGrafter"/>
</dbReference>
<dbReference type="InterPro" id="IPR020904">
    <property type="entry name" value="Sc_DH/Rdtase_CS"/>
</dbReference>
<dbReference type="InterPro" id="IPR002347">
    <property type="entry name" value="SDR_fam"/>
</dbReference>
<evidence type="ECO:0000313" key="2">
    <source>
        <dbReference type="EMBL" id="NDY83267.1"/>
    </source>
</evidence>
<dbReference type="FunFam" id="3.40.50.720:FF:000084">
    <property type="entry name" value="Short-chain dehydrogenase reductase"/>
    <property type="match status" value="1"/>
</dbReference>
<dbReference type="CDD" id="cd05233">
    <property type="entry name" value="SDR_c"/>
    <property type="match status" value="1"/>
</dbReference>
<comment type="similarity">
    <text evidence="1">Belongs to the short-chain dehydrogenases/reductases (SDR) family.</text>
</comment>
<dbReference type="PANTHER" id="PTHR42760:SF78">
    <property type="entry name" value="3-OXOACYL-[ACYL-CARRIER-PROTEIN] REDUCTASE [NADH]"/>
    <property type="match status" value="1"/>
</dbReference>
<name>A0A6B2R2K5_9BURK</name>
<comment type="caution">
    <text evidence="2">The sequence shown here is derived from an EMBL/GenBank/DDBJ whole genome shotgun (WGS) entry which is preliminary data.</text>
</comment>
<proteinExistence type="inferred from homology"/>
<sequence length="253" mass="26516">MSQSSPNTQSVAAFDMSGTRMLITGAAGGIGQATAKLCGQLGATIVLSDFVESSRLDEIANQIKGVVATERCDVTKRDAVEAMVKRHGPFTALADTAGVCPYDDDWMSPDWNETAFQKVIQVNVLGPINLARAVMPGMIERKYGRIALCGSIAGWAGGLRAGPHYAASKGGVHALVRWLAQRATPHNVTVNGVAPGPIETGMTATGGYDVSKYPMKRMGQPEEIASMLTYLCSPGAGFVAGAIMDVNGGTLLR</sequence>
<accession>A0A6B2R2K5</accession>
<dbReference type="InterPro" id="IPR036291">
    <property type="entry name" value="NAD(P)-bd_dom_sf"/>
</dbReference>
<dbReference type="Gene3D" id="3.40.50.720">
    <property type="entry name" value="NAD(P)-binding Rossmann-like Domain"/>
    <property type="match status" value="1"/>
</dbReference>
<organism evidence="2">
    <name type="scientific">Sheuella amnicola</name>
    <dbReference type="NCBI Taxonomy" id="2707330"/>
    <lineage>
        <taxon>Bacteria</taxon>
        <taxon>Pseudomonadati</taxon>
        <taxon>Pseudomonadota</taxon>
        <taxon>Betaproteobacteria</taxon>
        <taxon>Burkholderiales</taxon>
        <taxon>Alcaligenaceae</taxon>
        <taxon>Sheuella</taxon>
    </lineage>
</organism>
<reference evidence="2" key="1">
    <citation type="submission" date="2020-02" db="EMBL/GenBank/DDBJ databases">
        <authorList>
            <person name="Chen W.-M."/>
        </authorList>
    </citation>
    <scope>NUCLEOTIDE SEQUENCE</scope>
    <source>
        <strain evidence="2">NBD-18</strain>
    </source>
</reference>